<dbReference type="AlphaFoldDB" id="G0S2N4"/>
<comment type="similarity">
    <text evidence="2">Belongs to the major facilitator superfamily.</text>
</comment>
<dbReference type="HOGENOM" id="CLU_900163_0_0_1"/>
<evidence type="ECO:0000256" key="1">
    <source>
        <dbReference type="ARBA" id="ARBA00004141"/>
    </source>
</evidence>
<keyword evidence="4 6" id="KW-1133">Transmembrane helix</keyword>
<reference evidence="8 9" key="1">
    <citation type="journal article" date="2011" name="Cell">
        <title>Insight into structure and assembly of the nuclear pore complex by utilizing the genome of a eukaryotic thermophile.</title>
        <authorList>
            <person name="Amlacher S."/>
            <person name="Sarges P."/>
            <person name="Flemming D."/>
            <person name="van Noort V."/>
            <person name="Kunze R."/>
            <person name="Devos D.P."/>
            <person name="Arumugam M."/>
            <person name="Bork P."/>
            <person name="Hurt E."/>
        </authorList>
    </citation>
    <scope>NUCLEOTIDE SEQUENCE [LARGE SCALE GENOMIC DNA]</scope>
    <source>
        <strain evidence="9">DSM 1495 / CBS 144.50 / IMI 039719</strain>
    </source>
</reference>
<evidence type="ECO:0000256" key="6">
    <source>
        <dbReference type="SAM" id="Phobius"/>
    </source>
</evidence>
<evidence type="ECO:0000256" key="4">
    <source>
        <dbReference type="ARBA" id="ARBA00022989"/>
    </source>
</evidence>
<keyword evidence="3 6" id="KW-0812">Transmembrane</keyword>
<dbReference type="Proteomes" id="UP000008066">
    <property type="component" value="Unassembled WGS sequence"/>
</dbReference>
<feature type="transmembrane region" description="Helical" evidence="6">
    <location>
        <begin position="54"/>
        <end position="75"/>
    </location>
</feature>
<feature type="transmembrane region" description="Helical" evidence="6">
    <location>
        <begin position="87"/>
        <end position="112"/>
    </location>
</feature>
<dbReference type="Gene3D" id="1.20.1720.10">
    <property type="entry name" value="Multidrug resistance protein D"/>
    <property type="match status" value="1"/>
</dbReference>
<evidence type="ECO:0000313" key="8">
    <source>
        <dbReference type="EMBL" id="EGS22267.1"/>
    </source>
</evidence>
<sequence length="309" mass="33873">MRTTVTAEIKIKPFDYDASDNSCALAMVEEGSTVIGWNENDPFNPRNWSVRRKMVNIGLVCYLSFLVTLRSTLIAPGVLQIMDEFNALANLLLTTFVVSVYVLGLVGGPLFAGPLGESFGRLPLYHVSNVGFVGFTAACAFAPSLGCLVAFRFFSGMFGGGLLIIGSSTIADLIVPDQRGILMRFYNIIPLIGPLIAPIPGSFMVAKLGWRWVFWGEAMMASATMLIINIGLVFIGLVIGALTGLAQYWFLNSRVTKFMLASRRFVKPEHKLVPSTLGVMMMLVGYLLYGWGTGLDFHWWVPILGHLIT</sequence>
<feature type="transmembrane region" description="Helical" evidence="6">
    <location>
        <begin position="157"/>
        <end position="175"/>
    </location>
</feature>
<name>G0S2N4_CHATD</name>
<dbReference type="InterPro" id="IPR036259">
    <property type="entry name" value="MFS_trans_sf"/>
</dbReference>
<keyword evidence="5 6" id="KW-0472">Membrane</keyword>
<dbReference type="STRING" id="759272.G0S2N4"/>
<dbReference type="InterPro" id="IPR020846">
    <property type="entry name" value="MFS_dom"/>
</dbReference>
<feature type="transmembrane region" description="Helical" evidence="6">
    <location>
        <begin position="124"/>
        <end position="151"/>
    </location>
</feature>
<evidence type="ECO:0000256" key="2">
    <source>
        <dbReference type="ARBA" id="ARBA00008335"/>
    </source>
</evidence>
<feature type="transmembrane region" description="Helical" evidence="6">
    <location>
        <begin position="187"/>
        <end position="206"/>
    </location>
</feature>
<keyword evidence="9" id="KW-1185">Reference proteome</keyword>
<dbReference type="GO" id="GO:0022857">
    <property type="term" value="F:transmembrane transporter activity"/>
    <property type="evidence" value="ECO:0007669"/>
    <property type="project" value="InterPro"/>
</dbReference>
<gene>
    <name evidence="8" type="ORF">CTHT_0017860</name>
</gene>
<dbReference type="OrthoDB" id="3936150at2759"/>
<feature type="domain" description="Major facilitator superfamily (MFS) profile" evidence="7">
    <location>
        <begin position="56"/>
        <end position="309"/>
    </location>
</feature>
<evidence type="ECO:0000256" key="5">
    <source>
        <dbReference type="ARBA" id="ARBA00023136"/>
    </source>
</evidence>
<proteinExistence type="inferred from homology"/>
<feature type="transmembrane region" description="Helical" evidence="6">
    <location>
        <begin position="272"/>
        <end position="292"/>
    </location>
</feature>
<dbReference type="EMBL" id="GL988040">
    <property type="protein sequence ID" value="EGS22267.1"/>
    <property type="molecule type" value="Genomic_DNA"/>
</dbReference>
<dbReference type="PANTHER" id="PTHR23502">
    <property type="entry name" value="MAJOR FACILITATOR SUPERFAMILY"/>
    <property type="match status" value="1"/>
</dbReference>
<evidence type="ECO:0000259" key="7">
    <source>
        <dbReference type="PROSITE" id="PS50850"/>
    </source>
</evidence>
<feature type="transmembrane region" description="Helical" evidence="6">
    <location>
        <begin position="226"/>
        <end position="251"/>
    </location>
</feature>
<dbReference type="Pfam" id="PF07690">
    <property type="entry name" value="MFS_1"/>
    <property type="match status" value="1"/>
</dbReference>
<dbReference type="eggNOG" id="KOG0255">
    <property type="taxonomic scope" value="Eukaryota"/>
</dbReference>
<dbReference type="GeneID" id="18255824"/>
<accession>G0S2N4</accession>
<evidence type="ECO:0000313" key="9">
    <source>
        <dbReference type="Proteomes" id="UP000008066"/>
    </source>
</evidence>
<dbReference type="InterPro" id="IPR011701">
    <property type="entry name" value="MFS"/>
</dbReference>
<dbReference type="PANTHER" id="PTHR23502:SF68">
    <property type="entry name" value="MULTIDRUG TRANSPORTER, PUTATIVE (AFU_ORTHOLOGUE AFUA_3G01120)-RELATED"/>
    <property type="match status" value="1"/>
</dbReference>
<protein>
    <recommendedName>
        <fullName evidence="7">Major facilitator superfamily (MFS) profile domain-containing protein</fullName>
    </recommendedName>
</protein>
<dbReference type="OMA" id="IGWNEND"/>
<dbReference type="GO" id="GO:0005886">
    <property type="term" value="C:plasma membrane"/>
    <property type="evidence" value="ECO:0007669"/>
    <property type="project" value="TreeGrafter"/>
</dbReference>
<dbReference type="KEGG" id="cthr:CTHT_0017860"/>
<comment type="subcellular location">
    <subcellularLocation>
        <location evidence="1">Membrane</location>
        <topology evidence="1">Multi-pass membrane protein</topology>
    </subcellularLocation>
</comment>
<evidence type="ECO:0000256" key="3">
    <source>
        <dbReference type="ARBA" id="ARBA00022692"/>
    </source>
</evidence>
<organism evidence="9">
    <name type="scientific">Chaetomium thermophilum (strain DSM 1495 / CBS 144.50 / IMI 039719)</name>
    <name type="common">Thermochaetoides thermophila</name>
    <dbReference type="NCBI Taxonomy" id="759272"/>
    <lineage>
        <taxon>Eukaryota</taxon>
        <taxon>Fungi</taxon>
        <taxon>Dikarya</taxon>
        <taxon>Ascomycota</taxon>
        <taxon>Pezizomycotina</taxon>
        <taxon>Sordariomycetes</taxon>
        <taxon>Sordariomycetidae</taxon>
        <taxon>Sordariales</taxon>
        <taxon>Chaetomiaceae</taxon>
        <taxon>Thermochaetoides</taxon>
    </lineage>
</organism>
<dbReference type="PROSITE" id="PS50850">
    <property type="entry name" value="MFS"/>
    <property type="match status" value="1"/>
</dbReference>
<dbReference type="RefSeq" id="XP_006692286.1">
    <property type="nucleotide sequence ID" value="XM_006692223.1"/>
</dbReference>
<dbReference type="SUPFAM" id="SSF103473">
    <property type="entry name" value="MFS general substrate transporter"/>
    <property type="match status" value="1"/>
</dbReference>